<name>A0A8C6LEN2_NOTFU</name>
<reference evidence="9" key="1">
    <citation type="submission" date="2014-08" db="EMBL/GenBank/DDBJ databases">
        <authorList>
            <person name="Senf B."/>
            <person name="Petzold A."/>
            <person name="Downie B.R."/>
            <person name="Koch P."/>
            <person name="Platzer M."/>
        </authorList>
    </citation>
    <scope>NUCLEOTIDE SEQUENCE [LARGE SCALE GENOMIC DNA]</scope>
    <source>
        <strain evidence="9">GRZ</strain>
    </source>
</reference>
<evidence type="ECO:0000256" key="8">
    <source>
        <dbReference type="SAM" id="SignalP"/>
    </source>
</evidence>
<dbReference type="PANTHER" id="PTHR10033:SF15">
    <property type="entry name" value="CALSEQUESTRIN-2"/>
    <property type="match status" value="1"/>
</dbReference>
<keyword evidence="4" id="KW-0703">Sarcoplasmic reticulum</keyword>
<evidence type="ECO:0000256" key="3">
    <source>
        <dbReference type="ARBA" id="ARBA00022837"/>
    </source>
</evidence>
<dbReference type="CDD" id="cd03066">
    <property type="entry name" value="PDI_b_Calsequestrin_middle"/>
    <property type="match status" value="1"/>
</dbReference>
<keyword evidence="3 7" id="KW-0106">Calcium</keyword>
<dbReference type="Gene3D" id="3.40.30.10">
    <property type="entry name" value="Glutaredoxin"/>
    <property type="match status" value="3"/>
</dbReference>
<accession>A0A8C6LEN2</accession>
<dbReference type="InterPro" id="IPR041858">
    <property type="entry name" value="Calsequestrin_middle_dom"/>
</dbReference>
<dbReference type="FunFam" id="3.40.30.10:FF:000031">
    <property type="entry name" value="Calsequestrin"/>
    <property type="match status" value="1"/>
</dbReference>
<dbReference type="GO" id="GO:0033018">
    <property type="term" value="C:sarcoplasmic reticulum lumen"/>
    <property type="evidence" value="ECO:0007669"/>
    <property type="project" value="UniProtKB-SubCell"/>
</dbReference>
<gene>
    <name evidence="9" type="primary">CASQ2</name>
    <name evidence="9" type="synonym">casq2</name>
</gene>
<reference evidence="9" key="3">
    <citation type="submission" date="2025-09" db="UniProtKB">
        <authorList>
            <consortium name="Ensembl"/>
        </authorList>
    </citation>
    <scope>IDENTIFICATION</scope>
</reference>
<protein>
    <recommendedName>
        <fullName evidence="7">Calsequestrin</fullName>
    </recommendedName>
</protein>
<dbReference type="PANTHER" id="PTHR10033">
    <property type="entry name" value="CALSEQUESTRIN"/>
    <property type="match status" value="1"/>
</dbReference>
<dbReference type="FunFam" id="3.40.30.10:FF:000033">
    <property type="entry name" value="Calsequestrin"/>
    <property type="match status" value="1"/>
</dbReference>
<reference evidence="9" key="2">
    <citation type="submission" date="2025-08" db="UniProtKB">
        <authorList>
            <consortium name="Ensembl"/>
        </authorList>
    </citation>
    <scope>IDENTIFICATION</scope>
</reference>
<evidence type="ECO:0000256" key="4">
    <source>
        <dbReference type="ARBA" id="ARBA00022951"/>
    </source>
</evidence>
<evidence type="ECO:0000256" key="7">
    <source>
        <dbReference type="RuleBase" id="RU000648"/>
    </source>
</evidence>
<comment type="subcellular location">
    <subcellularLocation>
        <location evidence="1">Sarcoplasmic reticulum lumen</location>
    </subcellularLocation>
</comment>
<feature type="chain" id="PRO_5034886690" description="Calsequestrin" evidence="8">
    <location>
        <begin position="21"/>
        <end position="317"/>
    </location>
</feature>
<proteinExistence type="inferred from homology"/>
<dbReference type="Proteomes" id="UP000694548">
    <property type="component" value="Chromosome sgr14"/>
</dbReference>
<evidence type="ECO:0000256" key="6">
    <source>
        <dbReference type="ARBA" id="ARBA00046160"/>
    </source>
</evidence>
<dbReference type="CDD" id="cd03065">
    <property type="entry name" value="PDI_b_Calsequestrin_N"/>
    <property type="match status" value="1"/>
</dbReference>
<dbReference type="Ensembl" id="ENSNFUT00015018453.1">
    <property type="protein sequence ID" value="ENSNFUP00015017643.1"/>
    <property type="gene ID" value="ENSNFUG00015007835.1"/>
</dbReference>
<evidence type="ECO:0000313" key="10">
    <source>
        <dbReference type="Proteomes" id="UP000694548"/>
    </source>
</evidence>
<sequence length="317" mass="37005">MLSLWFFLVLCTSFVNVVPAEKGLEFPQYDGKDRVLNINDKNYKRAVKKYSMLCLFYHEPVPDSKELQKQHQMTELVLELVAQVMEEKDIGFGMVDSKKDAKFAKKLGLEEEGSVYVFKADRVIEFDGLLSANTLVEFLLDLLEDPVEIIENALELKAFDRMEEDIRVVGYFKSEDSEHFEAFHEAAEHFQPYIKFFATFEKSVAKELTLKLNEVDFYEPFMDEPVTMPGKPHSEEELVEFITKHRRPTLRKLRAEDMFETWEDDIEGIHIVAFAEEEDPDGYEFLEILKEVARDNTHLPDLTRGLDRGCPLWQSKH</sequence>
<evidence type="ECO:0000256" key="1">
    <source>
        <dbReference type="ARBA" id="ARBA00004564"/>
    </source>
</evidence>
<keyword evidence="5" id="KW-0514">Muscle protein</keyword>
<dbReference type="GO" id="GO:0030018">
    <property type="term" value="C:Z disc"/>
    <property type="evidence" value="ECO:0007669"/>
    <property type="project" value="TreeGrafter"/>
</dbReference>
<comment type="function">
    <text evidence="6">Calsequestrin is a high-capacity, moderate affinity, calcium-binding protein and thus acts as an internal calcium store in muscle. Calcium ions are bound by clusters of acidic residues at the protein surface, especially at the interface between subunits. Can bind around 60 Ca(2+) ions. Regulates the release of lumenal Ca(2+) via the calcium release channel RYR2; this plays an important role in triggering muscle contraction. Plays a role in excitation-contraction coupling in the heart and in regulating the rate of heart beats.</text>
</comment>
<dbReference type="InterPro" id="IPR001393">
    <property type="entry name" value="Calsequestrin"/>
</dbReference>
<evidence type="ECO:0000256" key="5">
    <source>
        <dbReference type="ARBA" id="ARBA00023179"/>
    </source>
</evidence>
<dbReference type="GeneTree" id="ENSGT00390000019377"/>
<dbReference type="Pfam" id="PF01216">
    <property type="entry name" value="Calsequestrin"/>
    <property type="match status" value="1"/>
</dbReference>
<keyword evidence="10" id="KW-1185">Reference proteome</keyword>
<dbReference type="SUPFAM" id="SSF52833">
    <property type="entry name" value="Thioredoxin-like"/>
    <property type="match status" value="3"/>
</dbReference>
<dbReference type="GO" id="GO:0010881">
    <property type="term" value="P:regulation of cardiac muscle contraction by regulation of the release of sequestered calcium ion"/>
    <property type="evidence" value="ECO:0007669"/>
    <property type="project" value="TreeGrafter"/>
</dbReference>
<dbReference type="InterPro" id="IPR036249">
    <property type="entry name" value="Thioredoxin-like_sf"/>
</dbReference>
<feature type="signal peptide" evidence="8">
    <location>
        <begin position="1"/>
        <end position="20"/>
    </location>
</feature>
<dbReference type="PRINTS" id="PR00312">
    <property type="entry name" value="CALSEQUESTRN"/>
</dbReference>
<dbReference type="GO" id="GO:0005509">
    <property type="term" value="F:calcium ion binding"/>
    <property type="evidence" value="ECO:0007669"/>
    <property type="project" value="InterPro"/>
</dbReference>
<dbReference type="InterPro" id="IPR041859">
    <property type="entry name" value="Calsequestrin_N"/>
</dbReference>
<evidence type="ECO:0000313" key="9">
    <source>
        <dbReference type="Ensembl" id="ENSNFUP00015017643.1"/>
    </source>
</evidence>
<comment type="similarity">
    <text evidence="2 7">Belongs to the calsequestrin family.</text>
</comment>
<dbReference type="AlphaFoldDB" id="A0A8C6LEN2"/>
<evidence type="ECO:0000256" key="2">
    <source>
        <dbReference type="ARBA" id="ARBA00010987"/>
    </source>
</evidence>
<organism evidence="9 10">
    <name type="scientific">Nothobranchius furzeri</name>
    <name type="common">Turquoise killifish</name>
    <dbReference type="NCBI Taxonomy" id="105023"/>
    <lineage>
        <taxon>Eukaryota</taxon>
        <taxon>Metazoa</taxon>
        <taxon>Chordata</taxon>
        <taxon>Craniata</taxon>
        <taxon>Vertebrata</taxon>
        <taxon>Euteleostomi</taxon>
        <taxon>Actinopterygii</taxon>
        <taxon>Neopterygii</taxon>
        <taxon>Teleostei</taxon>
        <taxon>Neoteleostei</taxon>
        <taxon>Acanthomorphata</taxon>
        <taxon>Ovalentaria</taxon>
        <taxon>Atherinomorphae</taxon>
        <taxon>Cyprinodontiformes</taxon>
        <taxon>Nothobranchiidae</taxon>
        <taxon>Nothobranchius</taxon>
    </lineage>
</organism>
<keyword evidence="8" id="KW-0732">Signal</keyword>